<keyword evidence="4" id="KW-1185">Reference proteome</keyword>
<dbReference type="RefSeq" id="WP_200132401.1">
    <property type="nucleotide sequence ID" value="NZ_JAEHOI010000007.1"/>
</dbReference>
<reference evidence="3" key="1">
    <citation type="submission" date="2020-12" db="EMBL/GenBank/DDBJ databases">
        <title>Leucobacter sp. CAS2, isolated from Chromium sludge.</title>
        <authorList>
            <person name="Xu Z."/>
        </authorList>
    </citation>
    <scope>NUCLEOTIDE SEQUENCE</scope>
    <source>
        <strain evidence="3">CSA2</strain>
    </source>
</reference>
<dbReference type="AlphaFoldDB" id="A0A934QDH4"/>
<keyword evidence="2" id="KW-1133">Transmembrane helix</keyword>
<sequence length="187" mass="20098">MQAPQGPRPHEPRAESPTDSPKRTWLILIATGAALSIGIFVAAYFLFFFRPTTIADGVKPATVGSQPFATVVPAKEWSVIGDGSDVVELVSPDRGITVTLTPERNGSQPLDTDGSTGGGKVHTEKLASRLSVSHRDTDDRISATVGDGRRGVHVETRLDSAQAKKLQRDLATYRPALTELIESIRLN</sequence>
<name>A0A934QDH4_9MICO</name>
<accession>A0A934QDH4</accession>
<evidence type="ECO:0000313" key="3">
    <source>
        <dbReference type="EMBL" id="MBK0422203.1"/>
    </source>
</evidence>
<feature type="region of interest" description="Disordered" evidence="1">
    <location>
        <begin position="1"/>
        <end position="20"/>
    </location>
</feature>
<protein>
    <submittedName>
        <fullName evidence="3">Uncharacterized protein</fullName>
    </submittedName>
</protein>
<feature type="region of interest" description="Disordered" evidence="1">
    <location>
        <begin position="101"/>
        <end position="146"/>
    </location>
</feature>
<feature type="compositionally biased region" description="Basic and acidic residues" evidence="1">
    <location>
        <begin position="121"/>
        <end position="146"/>
    </location>
</feature>
<comment type="caution">
    <text evidence="3">The sequence shown here is derived from an EMBL/GenBank/DDBJ whole genome shotgun (WGS) entry which is preliminary data.</text>
</comment>
<feature type="compositionally biased region" description="Basic and acidic residues" evidence="1">
    <location>
        <begin position="8"/>
        <end position="20"/>
    </location>
</feature>
<gene>
    <name evidence="3" type="ORF">JD292_08960</name>
</gene>
<keyword evidence="2" id="KW-0812">Transmembrane</keyword>
<feature type="compositionally biased region" description="Polar residues" evidence="1">
    <location>
        <begin position="101"/>
        <end position="114"/>
    </location>
</feature>
<evidence type="ECO:0000313" key="4">
    <source>
        <dbReference type="Proteomes" id="UP000618733"/>
    </source>
</evidence>
<evidence type="ECO:0000256" key="1">
    <source>
        <dbReference type="SAM" id="MobiDB-lite"/>
    </source>
</evidence>
<dbReference type="EMBL" id="JAEHOI010000007">
    <property type="protein sequence ID" value="MBK0422203.1"/>
    <property type="molecule type" value="Genomic_DNA"/>
</dbReference>
<keyword evidence="2" id="KW-0472">Membrane</keyword>
<organism evidence="3 4">
    <name type="scientific">Leucobacter edaphi</name>
    <dbReference type="NCBI Taxonomy" id="2796472"/>
    <lineage>
        <taxon>Bacteria</taxon>
        <taxon>Bacillati</taxon>
        <taxon>Actinomycetota</taxon>
        <taxon>Actinomycetes</taxon>
        <taxon>Micrococcales</taxon>
        <taxon>Microbacteriaceae</taxon>
        <taxon>Leucobacter</taxon>
    </lineage>
</organism>
<proteinExistence type="predicted"/>
<evidence type="ECO:0000256" key="2">
    <source>
        <dbReference type="SAM" id="Phobius"/>
    </source>
</evidence>
<dbReference type="Proteomes" id="UP000618733">
    <property type="component" value="Unassembled WGS sequence"/>
</dbReference>
<feature type="transmembrane region" description="Helical" evidence="2">
    <location>
        <begin position="25"/>
        <end position="49"/>
    </location>
</feature>